<accession>A0A177YHC0</accession>
<protein>
    <submittedName>
        <fullName evidence="2">Uncharacterized protein</fullName>
    </submittedName>
</protein>
<reference evidence="2 3" key="1">
    <citation type="submission" date="2016-03" db="EMBL/GenBank/DDBJ databases">
        <title>Genome sequence of Rhodococcus kyotonensis KB10.</title>
        <authorList>
            <person name="Jeong H."/>
            <person name="Hong C.E."/>
            <person name="Jo S.H."/>
            <person name="Park J.M."/>
        </authorList>
    </citation>
    <scope>NUCLEOTIDE SEQUENCE [LARGE SCALE GENOMIC DNA]</scope>
    <source>
        <strain evidence="2 3">KB10</strain>
    </source>
</reference>
<organism evidence="2 3">
    <name type="scientific">Rhodococcoides kyotonense</name>
    <dbReference type="NCBI Taxonomy" id="398843"/>
    <lineage>
        <taxon>Bacteria</taxon>
        <taxon>Bacillati</taxon>
        <taxon>Actinomycetota</taxon>
        <taxon>Actinomycetes</taxon>
        <taxon>Mycobacteriales</taxon>
        <taxon>Nocardiaceae</taxon>
        <taxon>Rhodococcoides</taxon>
    </lineage>
</organism>
<evidence type="ECO:0000256" key="1">
    <source>
        <dbReference type="SAM" id="MobiDB-lite"/>
    </source>
</evidence>
<feature type="compositionally biased region" description="Basic and acidic residues" evidence="1">
    <location>
        <begin position="1"/>
        <end position="10"/>
    </location>
</feature>
<comment type="caution">
    <text evidence="2">The sequence shown here is derived from an EMBL/GenBank/DDBJ whole genome shotgun (WGS) entry which is preliminary data.</text>
</comment>
<evidence type="ECO:0000313" key="2">
    <source>
        <dbReference type="EMBL" id="OAK54629.1"/>
    </source>
</evidence>
<dbReference type="AlphaFoldDB" id="A0A177YHC0"/>
<dbReference type="Proteomes" id="UP000077519">
    <property type="component" value="Unassembled WGS sequence"/>
</dbReference>
<proteinExistence type="predicted"/>
<name>A0A177YHC0_9NOCA</name>
<sequence length="170" mass="18767">MGAGRPEKRVTARSKAPQKKCDGLDLPRNSPRNREKTRSALTSECQNVDIASASYEQWVVSSANGTAWGSSTGVPTIRTSRPSSRRWRVYSSWKSATVRGASAIRRLVPSVSWNRSSWFRKSNLISSPRSPAGMSDVVSPEPSTYSVTPHQWFTAGPSAMRVFPTICVHR</sequence>
<keyword evidence="3" id="KW-1185">Reference proteome</keyword>
<gene>
    <name evidence="2" type="ORF">A3K89_04570</name>
</gene>
<feature type="region of interest" description="Disordered" evidence="1">
    <location>
        <begin position="1"/>
        <end position="41"/>
    </location>
</feature>
<dbReference type="EMBL" id="LVHI01000012">
    <property type="protein sequence ID" value="OAK54629.1"/>
    <property type="molecule type" value="Genomic_DNA"/>
</dbReference>
<evidence type="ECO:0000313" key="3">
    <source>
        <dbReference type="Proteomes" id="UP000077519"/>
    </source>
</evidence>